<name>A0ABW1T474_9ACTN</name>
<keyword evidence="11" id="KW-1133">Transmembrane helix</keyword>
<accession>A0ABW1T474</accession>
<evidence type="ECO:0000256" key="10">
    <source>
        <dbReference type="ARBA" id="ARBA00022984"/>
    </source>
</evidence>
<dbReference type="SUPFAM" id="SSF56519">
    <property type="entry name" value="Penicillin binding protein dimerisation domain"/>
    <property type="match status" value="1"/>
</dbReference>
<dbReference type="Gene3D" id="3.90.1310.10">
    <property type="entry name" value="Penicillin-binding protein 2a (Domain 2)"/>
    <property type="match status" value="1"/>
</dbReference>
<feature type="domain" description="Penicillin-binding protein transpeptidase" evidence="15">
    <location>
        <begin position="303"/>
        <end position="682"/>
    </location>
</feature>
<evidence type="ECO:0000256" key="13">
    <source>
        <dbReference type="ARBA" id="ARBA00023316"/>
    </source>
</evidence>
<evidence type="ECO:0000256" key="1">
    <source>
        <dbReference type="ARBA" id="ARBA00004167"/>
    </source>
</evidence>
<evidence type="ECO:0000256" key="5">
    <source>
        <dbReference type="ARBA" id="ARBA00022519"/>
    </source>
</evidence>
<dbReference type="Pfam" id="PF03717">
    <property type="entry name" value="PBP_dimer"/>
    <property type="match status" value="1"/>
</dbReference>
<evidence type="ECO:0000256" key="4">
    <source>
        <dbReference type="ARBA" id="ARBA00022475"/>
    </source>
</evidence>
<comment type="caution">
    <text evidence="17">The sequence shown here is derived from an EMBL/GenBank/DDBJ whole genome shotgun (WGS) entry which is preliminary data.</text>
</comment>
<dbReference type="PANTHER" id="PTHR30627:SF2">
    <property type="entry name" value="PEPTIDOGLYCAN D,D-TRANSPEPTIDASE MRDA"/>
    <property type="match status" value="1"/>
</dbReference>
<dbReference type="PANTHER" id="PTHR30627">
    <property type="entry name" value="PEPTIDOGLYCAN D,D-TRANSPEPTIDASE"/>
    <property type="match status" value="1"/>
</dbReference>
<dbReference type="GO" id="GO:0009002">
    <property type="term" value="F:serine-type D-Ala-D-Ala carboxypeptidase activity"/>
    <property type="evidence" value="ECO:0007669"/>
    <property type="project" value="UniProtKB-EC"/>
</dbReference>
<evidence type="ECO:0000256" key="8">
    <source>
        <dbReference type="ARBA" id="ARBA00022801"/>
    </source>
</evidence>
<organism evidence="17 18">
    <name type="scientific">Longivirga aurantiaca</name>
    <dbReference type="NCBI Taxonomy" id="1837743"/>
    <lineage>
        <taxon>Bacteria</taxon>
        <taxon>Bacillati</taxon>
        <taxon>Actinomycetota</taxon>
        <taxon>Actinomycetes</taxon>
        <taxon>Sporichthyales</taxon>
        <taxon>Sporichthyaceae</taxon>
        <taxon>Longivirga</taxon>
    </lineage>
</organism>
<keyword evidence="10" id="KW-0573">Peptidoglycan synthesis</keyword>
<dbReference type="InterPro" id="IPR005311">
    <property type="entry name" value="PBP_dimer"/>
</dbReference>
<comment type="similarity">
    <text evidence="3">Belongs to the transpeptidase family.</text>
</comment>
<dbReference type="Pfam" id="PF00905">
    <property type="entry name" value="Transpeptidase"/>
    <property type="match status" value="1"/>
</dbReference>
<evidence type="ECO:0000256" key="7">
    <source>
        <dbReference type="ARBA" id="ARBA00022692"/>
    </source>
</evidence>
<proteinExistence type="inferred from homology"/>
<comment type="subcellular location">
    <subcellularLocation>
        <location evidence="2">Cell membrane</location>
    </subcellularLocation>
    <subcellularLocation>
        <location evidence="1">Membrane</location>
        <topology evidence="1">Single-pass membrane protein</topology>
    </subcellularLocation>
</comment>
<feature type="compositionally biased region" description="Low complexity" evidence="14">
    <location>
        <begin position="728"/>
        <end position="750"/>
    </location>
</feature>
<evidence type="ECO:0000256" key="6">
    <source>
        <dbReference type="ARBA" id="ARBA00022670"/>
    </source>
</evidence>
<dbReference type="InterPro" id="IPR017790">
    <property type="entry name" value="Penicillin-binding_protein_2"/>
</dbReference>
<dbReference type="EC" id="3.4.16.4" evidence="17"/>
<evidence type="ECO:0000259" key="16">
    <source>
        <dbReference type="Pfam" id="PF03717"/>
    </source>
</evidence>
<sequence length="801" mass="85051">MSDRSSLRLAVLGVLLFSLLITLVSRLFFLQVVSADVYTAKADANGTREVVTPATRGLILDQLGRPLVSNRTSLVVSVDRTELAKQKDDGKAVLTRLAKALDTTYTALSYKLELCGPEAHEKPPICWNGSPFQPIPVAKDITQDLALTIMEKRSDYPGVTAGLEAVREYPTPDKANAAHILGYLGPVSDTELAAQKAARDAGTIPADESLLRRTDLVGRSGLEAEYDAQLRGEPGIKKLAVDQAANVVGTVSETDSVPGNYLVTNIDSKLQAVVEKELLAAITKARNTPDRTDKSRNYKADSGAAVVMDVTNGHVLAMASYPTYDPTVWVGGISSKEYKALTAKSSNYPLISRAIQGQFVPASTFKIVSASAALANGYGQSSIFDCPSQYEVGTQIFRNFEGEQFGRLSLSRGLAVSCDTMWYEVSYRWWLQDGGLTPKTNPKDPIETMAKAYGFGKRTGIDLPSESRGRVGGREFRKLLYDQLSDAWCKRAVDGYPEVAKTDPNRAIFLKALAKENCADGDKFRAGDAVNLSIGQGDMVVTPLQIAQAYAALANGGTIWQPQIAKGFISSSGKVVDKVEPKKMGTLPVSQSDLAFLRRAFTEVTTEPYGTGYNPFRGFPLDRIPVAAKTGTGQAATAGDQSTSWFATFAPSNAPKYAVVMMVSQGGTGASTSAPSVRRIYEAIYGITGSTVDPSKSVLVGSKPSTKLPKVKSDGTPVYPGMPKTVKSSGPAPAASTTPGASATPSATSSVDDGAVPDSGGTAAGLVAMPPLVVAGLLNRARRRRHGSTVTAQALGSRWAS</sequence>
<feature type="region of interest" description="Disordered" evidence="14">
    <location>
        <begin position="695"/>
        <end position="758"/>
    </location>
</feature>
<feature type="domain" description="Penicillin-binding protein dimerisation" evidence="16">
    <location>
        <begin position="52"/>
        <end position="251"/>
    </location>
</feature>
<keyword evidence="13" id="KW-0961">Cell wall biogenesis/degradation</keyword>
<dbReference type="InterPro" id="IPR012338">
    <property type="entry name" value="Beta-lactam/transpept-like"/>
</dbReference>
<keyword evidence="5" id="KW-0997">Cell inner membrane</keyword>
<keyword evidence="17" id="KW-0121">Carboxypeptidase</keyword>
<reference evidence="18" key="1">
    <citation type="journal article" date="2019" name="Int. J. Syst. Evol. Microbiol.">
        <title>The Global Catalogue of Microorganisms (GCM) 10K type strain sequencing project: providing services to taxonomists for standard genome sequencing and annotation.</title>
        <authorList>
            <consortium name="The Broad Institute Genomics Platform"/>
            <consortium name="The Broad Institute Genome Sequencing Center for Infectious Disease"/>
            <person name="Wu L."/>
            <person name="Ma J."/>
        </authorList>
    </citation>
    <scope>NUCLEOTIDE SEQUENCE [LARGE SCALE GENOMIC DNA]</scope>
    <source>
        <strain evidence="18">CGMCC 4.7317</strain>
    </source>
</reference>
<dbReference type="InterPro" id="IPR036138">
    <property type="entry name" value="PBP_dimer_sf"/>
</dbReference>
<evidence type="ECO:0000256" key="2">
    <source>
        <dbReference type="ARBA" id="ARBA00004236"/>
    </source>
</evidence>
<keyword evidence="12" id="KW-0472">Membrane</keyword>
<evidence type="ECO:0000256" key="12">
    <source>
        <dbReference type="ARBA" id="ARBA00023136"/>
    </source>
</evidence>
<dbReference type="SUPFAM" id="SSF56601">
    <property type="entry name" value="beta-lactamase/transpeptidase-like"/>
    <property type="match status" value="1"/>
</dbReference>
<keyword evidence="6" id="KW-0645">Protease</keyword>
<keyword evidence="18" id="KW-1185">Reference proteome</keyword>
<evidence type="ECO:0000256" key="9">
    <source>
        <dbReference type="ARBA" id="ARBA00022960"/>
    </source>
</evidence>
<keyword evidence="8 17" id="KW-0378">Hydrolase</keyword>
<evidence type="ECO:0000256" key="11">
    <source>
        <dbReference type="ARBA" id="ARBA00022989"/>
    </source>
</evidence>
<evidence type="ECO:0000313" key="17">
    <source>
        <dbReference type="EMBL" id="MFC6239104.1"/>
    </source>
</evidence>
<gene>
    <name evidence="17" type="primary">mrdA</name>
    <name evidence="17" type="ORF">ACFQGU_14560</name>
</gene>
<evidence type="ECO:0000259" key="15">
    <source>
        <dbReference type="Pfam" id="PF00905"/>
    </source>
</evidence>
<dbReference type="Gene3D" id="3.40.710.10">
    <property type="entry name" value="DD-peptidase/beta-lactamase superfamily"/>
    <property type="match status" value="1"/>
</dbReference>
<dbReference type="InterPro" id="IPR050515">
    <property type="entry name" value="Beta-lactam/transpept"/>
</dbReference>
<dbReference type="InterPro" id="IPR001460">
    <property type="entry name" value="PCN-bd_Tpept"/>
</dbReference>
<protein>
    <submittedName>
        <fullName evidence="17">Penicillin-binding protein 2</fullName>
        <ecNumber evidence="17">3.4.16.4</ecNumber>
    </submittedName>
</protein>
<dbReference type="RefSeq" id="WP_386767885.1">
    <property type="nucleotide sequence ID" value="NZ_JBHSTI010000008.1"/>
</dbReference>
<keyword evidence="7" id="KW-0812">Transmembrane</keyword>
<keyword evidence="4" id="KW-1003">Cell membrane</keyword>
<keyword evidence="9" id="KW-0133">Cell shape</keyword>
<evidence type="ECO:0000313" key="18">
    <source>
        <dbReference type="Proteomes" id="UP001596138"/>
    </source>
</evidence>
<evidence type="ECO:0000256" key="14">
    <source>
        <dbReference type="SAM" id="MobiDB-lite"/>
    </source>
</evidence>
<dbReference type="Proteomes" id="UP001596138">
    <property type="component" value="Unassembled WGS sequence"/>
</dbReference>
<dbReference type="EMBL" id="JBHSTI010000008">
    <property type="protein sequence ID" value="MFC6239104.1"/>
    <property type="molecule type" value="Genomic_DNA"/>
</dbReference>
<evidence type="ECO:0000256" key="3">
    <source>
        <dbReference type="ARBA" id="ARBA00007171"/>
    </source>
</evidence>
<dbReference type="NCBIfam" id="TIGR03423">
    <property type="entry name" value="pbp2_mrdA"/>
    <property type="match status" value="1"/>
</dbReference>